<dbReference type="InterPro" id="IPR016084">
    <property type="entry name" value="Haem_Oase-like_multi-hlx"/>
</dbReference>
<reference evidence="2" key="1">
    <citation type="journal article" date="2020" name="mSystems">
        <title>Genome- and Community-Level Interaction Insights into Carbon Utilization and Element Cycling Functions of Hydrothermarchaeota in Hydrothermal Sediment.</title>
        <authorList>
            <person name="Zhou Z."/>
            <person name="Liu Y."/>
            <person name="Xu W."/>
            <person name="Pan J."/>
            <person name="Luo Z.H."/>
            <person name="Li M."/>
        </authorList>
    </citation>
    <scope>NUCLEOTIDE SEQUENCE [LARGE SCALE GENOMIC DNA]</scope>
    <source>
        <strain evidence="2">SpSt-418</strain>
    </source>
</reference>
<keyword evidence="1" id="KW-0175">Coiled coil</keyword>
<dbReference type="Gene3D" id="1.20.910.10">
    <property type="entry name" value="Heme oxygenase-like"/>
    <property type="match status" value="1"/>
</dbReference>
<feature type="coiled-coil region" evidence="1">
    <location>
        <begin position="274"/>
        <end position="301"/>
    </location>
</feature>
<gene>
    <name evidence="2" type="ORF">ENR64_03815</name>
</gene>
<comment type="caution">
    <text evidence="2">The sequence shown here is derived from an EMBL/GenBank/DDBJ whole genome shotgun (WGS) entry which is preliminary data.</text>
</comment>
<protein>
    <submittedName>
        <fullName evidence="2">Uncharacterized protein</fullName>
    </submittedName>
</protein>
<dbReference type="AlphaFoldDB" id="A0A7C3KCR2"/>
<dbReference type="SUPFAM" id="SSF160246">
    <property type="entry name" value="EspE N-terminal domain-like"/>
    <property type="match status" value="1"/>
</dbReference>
<dbReference type="EMBL" id="DSRU01000048">
    <property type="protein sequence ID" value="HFM96888.1"/>
    <property type="molecule type" value="Genomic_DNA"/>
</dbReference>
<dbReference type="InterPro" id="IPR037257">
    <property type="entry name" value="T2SS_E_N_sf"/>
</dbReference>
<proteinExistence type="predicted"/>
<sequence length="337" mass="38736">MKSVLERIAKRQQTFAQHPFFEFLRNSQLDPRQRLAFAPCFAPFTMGFGELNRLVFREEPSTDPIQLIINQHSREDDSHWIWFLEDLAKLEWDTVLNLTDALKFLWSDATQSSRHMIYELYRLTYKASPIQKLVVIEAVESTADIFLAATAQVARELQAITNREYRYFGNLHFAIDSSHSLGLSETEEFIETLQLSDEAREAAYEQVEHVFQLFTDFFEVMLTVAQASEVKSFMSADINALKQLSPRPRPLFTAANEKAIAPNSSGKRLGTYLVEAGLLTAEQLERALDEQEKTAKRLGEVVSDRGWVNQQTIEYLMEKVIMPEREQSLERSLSLVG</sequence>
<name>A0A7C3KCR2_9CYAN</name>
<evidence type="ECO:0000313" key="2">
    <source>
        <dbReference type="EMBL" id="HFM96888.1"/>
    </source>
</evidence>
<evidence type="ECO:0000256" key="1">
    <source>
        <dbReference type="SAM" id="Coils"/>
    </source>
</evidence>
<organism evidence="2">
    <name type="scientific">Oscillatoriales cyanobacterium SpSt-418</name>
    <dbReference type="NCBI Taxonomy" id="2282169"/>
    <lineage>
        <taxon>Bacteria</taxon>
        <taxon>Bacillati</taxon>
        <taxon>Cyanobacteriota</taxon>
        <taxon>Cyanophyceae</taxon>
        <taxon>Oscillatoriophycideae</taxon>
        <taxon>Oscillatoriales</taxon>
    </lineage>
</organism>
<accession>A0A7C3KCR2</accession>